<sequence>MPHDEALAVRVKAALRRTPLVEEKRMFGGITFMVRGKMCVSVGRGRIMCRIDPTIHDAVLQRRGCRTVVMKGRQFRGYVYVDAAAVRTKDELDYWIGLALD</sequence>
<dbReference type="Gene3D" id="3.30.1460.30">
    <property type="entry name" value="YgaC/TfoX-N like chaperone"/>
    <property type="match status" value="1"/>
</dbReference>
<dbReference type="AlphaFoldDB" id="A0A7V8NWR7"/>
<reference evidence="2" key="1">
    <citation type="submission" date="2020-06" db="EMBL/GenBank/DDBJ databases">
        <title>Legume-microbial interactions unlock mineral nutrients during tropical forest succession.</title>
        <authorList>
            <person name="Epihov D.Z."/>
        </authorList>
    </citation>
    <scope>NUCLEOTIDE SEQUENCE [LARGE SCALE GENOMIC DNA]</scope>
    <source>
        <strain evidence="2">Pan2503</strain>
    </source>
</reference>
<keyword evidence="3" id="KW-1185">Reference proteome</keyword>
<dbReference type="InterPro" id="IPR007076">
    <property type="entry name" value="TfoX_N"/>
</dbReference>
<evidence type="ECO:0000313" key="2">
    <source>
        <dbReference type="EMBL" id="MBA0088929.1"/>
    </source>
</evidence>
<organism evidence="2 3">
    <name type="scientific">Candidatus Acidiferrum panamense</name>
    <dbReference type="NCBI Taxonomy" id="2741543"/>
    <lineage>
        <taxon>Bacteria</taxon>
        <taxon>Pseudomonadati</taxon>
        <taxon>Acidobacteriota</taxon>
        <taxon>Terriglobia</taxon>
        <taxon>Candidatus Acidiferrales</taxon>
        <taxon>Candidatus Acidiferrum</taxon>
    </lineage>
</organism>
<evidence type="ECO:0000313" key="3">
    <source>
        <dbReference type="Proteomes" id="UP000567293"/>
    </source>
</evidence>
<dbReference type="SUPFAM" id="SSF159894">
    <property type="entry name" value="YgaC/TfoX-N like"/>
    <property type="match status" value="1"/>
</dbReference>
<dbReference type="EMBL" id="JACDQQ010002750">
    <property type="protein sequence ID" value="MBA0088929.1"/>
    <property type="molecule type" value="Genomic_DNA"/>
</dbReference>
<protein>
    <submittedName>
        <fullName evidence="2">TfoX/Sxy family protein</fullName>
    </submittedName>
</protein>
<comment type="caution">
    <text evidence="2">The sequence shown here is derived from an EMBL/GenBank/DDBJ whole genome shotgun (WGS) entry which is preliminary data.</text>
</comment>
<name>A0A7V8NWR7_9BACT</name>
<proteinExistence type="predicted"/>
<gene>
    <name evidence="2" type="ORF">HRJ53_28405</name>
</gene>
<feature type="domain" description="TfoX N-terminal" evidence="1">
    <location>
        <begin position="15"/>
        <end position="101"/>
    </location>
</feature>
<accession>A0A7V8NWR7</accession>
<feature type="non-terminal residue" evidence="2">
    <location>
        <position position="101"/>
    </location>
</feature>
<evidence type="ECO:0000259" key="1">
    <source>
        <dbReference type="Pfam" id="PF04993"/>
    </source>
</evidence>
<dbReference type="Proteomes" id="UP000567293">
    <property type="component" value="Unassembled WGS sequence"/>
</dbReference>
<dbReference type="Pfam" id="PF04993">
    <property type="entry name" value="TfoX_N"/>
    <property type="match status" value="1"/>
</dbReference>